<dbReference type="InterPro" id="IPR037401">
    <property type="entry name" value="SnoaL-like"/>
</dbReference>
<name>A0A4Q7NTC1_9ACTN</name>
<protein>
    <submittedName>
        <fullName evidence="2">SnoaL-like protein</fullName>
    </submittedName>
</protein>
<dbReference type="InterPro" id="IPR032710">
    <property type="entry name" value="NTF2-like_dom_sf"/>
</dbReference>
<sequence>MDTTPTQVATAYFEHWQGRDAEGLAPLFADDVEFTGPMGTAHGPEECVRGLLGVRGIVDSIEVVHRWVDGPDVLTWFEFHRAGADPLPVTNWSHVEDGAITRIRVAFDPRPLLG</sequence>
<dbReference type="EMBL" id="SGXD01000002">
    <property type="protein sequence ID" value="RZS90048.1"/>
    <property type="molecule type" value="Genomic_DNA"/>
</dbReference>
<dbReference type="RefSeq" id="WP_130492565.1">
    <property type="nucleotide sequence ID" value="NZ_SGXD01000002.1"/>
</dbReference>
<accession>A0A4Q7NTC1</accession>
<dbReference type="SUPFAM" id="SSF54427">
    <property type="entry name" value="NTF2-like"/>
    <property type="match status" value="1"/>
</dbReference>
<dbReference type="Pfam" id="PF12680">
    <property type="entry name" value="SnoaL_2"/>
    <property type="match status" value="1"/>
</dbReference>
<organism evidence="2 3">
    <name type="scientific">Motilibacter rhizosphaerae</name>
    <dbReference type="NCBI Taxonomy" id="598652"/>
    <lineage>
        <taxon>Bacteria</taxon>
        <taxon>Bacillati</taxon>
        <taxon>Actinomycetota</taxon>
        <taxon>Actinomycetes</taxon>
        <taxon>Motilibacterales</taxon>
        <taxon>Motilibacteraceae</taxon>
        <taxon>Motilibacter</taxon>
    </lineage>
</organism>
<dbReference type="OrthoDB" id="118733at2"/>
<gene>
    <name evidence="2" type="ORF">EV189_1831</name>
</gene>
<evidence type="ECO:0000313" key="3">
    <source>
        <dbReference type="Proteomes" id="UP000293638"/>
    </source>
</evidence>
<evidence type="ECO:0000313" key="2">
    <source>
        <dbReference type="EMBL" id="RZS90048.1"/>
    </source>
</evidence>
<dbReference type="AlphaFoldDB" id="A0A4Q7NTC1"/>
<comment type="caution">
    <text evidence="2">The sequence shown here is derived from an EMBL/GenBank/DDBJ whole genome shotgun (WGS) entry which is preliminary data.</text>
</comment>
<dbReference type="Gene3D" id="3.10.450.50">
    <property type="match status" value="1"/>
</dbReference>
<feature type="domain" description="SnoaL-like" evidence="1">
    <location>
        <begin position="10"/>
        <end position="103"/>
    </location>
</feature>
<dbReference type="Proteomes" id="UP000293638">
    <property type="component" value="Unassembled WGS sequence"/>
</dbReference>
<keyword evidence="3" id="KW-1185">Reference proteome</keyword>
<proteinExistence type="predicted"/>
<evidence type="ECO:0000259" key="1">
    <source>
        <dbReference type="Pfam" id="PF12680"/>
    </source>
</evidence>
<reference evidence="2 3" key="1">
    <citation type="submission" date="2019-02" db="EMBL/GenBank/DDBJ databases">
        <title>Genomic Encyclopedia of Type Strains, Phase IV (KMG-IV): sequencing the most valuable type-strain genomes for metagenomic binning, comparative biology and taxonomic classification.</title>
        <authorList>
            <person name="Goeker M."/>
        </authorList>
    </citation>
    <scope>NUCLEOTIDE SEQUENCE [LARGE SCALE GENOMIC DNA]</scope>
    <source>
        <strain evidence="2 3">DSM 45622</strain>
    </source>
</reference>